<dbReference type="PANTHER" id="PTHR35401">
    <property type="entry name" value="COPG FAMILY HELIX-TURN-HELIX PROTEIN-RELATED-RELATED"/>
    <property type="match status" value="1"/>
</dbReference>
<dbReference type="InterPro" id="IPR014795">
    <property type="entry name" value="TacA_1-like"/>
</dbReference>
<reference evidence="2" key="1">
    <citation type="submission" date="2013-08" db="EMBL/GenBank/DDBJ databases">
        <authorList>
            <person name="Mendez C."/>
            <person name="Richter M."/>
            <person name="Ferrer M."/>
            <person name="Sanchez J."/>
        </authorList>
    </citation>
    <scope>NUCLEOTIDE SEQUENCE</scope>
</reference>
<gene>
    <name evidence="2" type="ORF">B1A_21369</name>
    <name evidence="3" type="ORF">B1B_04090</name>
</gene>
<keyword evidence="1" id="KW-1277">Toxin-antitoxin system</keyword>
<proteinExistence type="predicted"/>
<dbReference type="NCBIfam" id="NF041551">
    <property type="entry name" value="YlcI_YnfO_N"/>
    <property type="match status" value="1"/>
</dbReference>
<comment type="caution">
    <text evidence="2">The sequence shown here is derived from an EMBL/GenBank/DDBJ whole genome shotgun (WGS) entry which is preliminary data.</text>
</comment>
<name>T0ZGS9_9ZZZZ</name>
<dbReference type="Gene3D" id="1.20.5.780">
    <property type="entry name" value="Single helix bin"/>
    <property type="match status" value="1"/>
</dbReference>
<dbReference type="GO" id="GO:0006355">
    <property type="term" value="P:regulation of DNA-templated transcription"/>
    <property type="evidence" value="ECO:0007669"/>
    <property type="project" value="InterPro"/>
</dbReference>
<protein>
    <submittedName>
        <fullName evidence="2">Protein containing DUF1778</fullName>
    </submittedName>
</protein>
<sequence>MWIGGLLLRLAVCWTRHIAVQWQQEVHTMPTAIATARLEARISTDLHAMLKRAAELQGRTLTDFVVSAVQDAAQRAIERAEIIRLSLADQHRFAQALLSPPRPTAALKRAMARHDKLLRTE</sequence>
<dbReference type="AlphaFoldDB" id="T0ZGS9"/>
<evidence type="ECO:0000256" key="1">
    <source>
        <dbReference type="ARBA" id="ARBA00022649"/>
    </source>
</evidence>
<dbReference type="EMBL" id="AUZY01002561">
    <property type="protein sequence ID" value="EQD72054.1"/>
    <property type="molecule type" value="Genomic_DNA"/>
</dbReference>
<evidence type="ECO:0000313" key="3">
    <source>
        <dbReference type="EMBL" id="EQD72054.1"/>
    </source>
</evidence>
<organism evidence="2">
    <name type="scientific">mine drainage metagenome</name>
    <dbReference type="NCBI Taxonomy" id="410659"/>
    <lineage>
        <taxon>unclassified sequences</taxon>
        <taxon>metagenomes</taxon>
        <taxon>ecological metagenomes</taxon>
    </lineage>
</organism>
<dbReference type="InterPro" id="IPR010985">
    <property type="entry name" value="Ribbon_hlx_hlx"/>
</dbReference>
<evidence type="ECO:0000313" key="2">
    <source>
        <dbReference type="EMBL" id="EQD28064.1"/>
    </source>
</evidence>
<accession>T0ZGS9</accession>
<dbReference type="SUPFAM" id="SSF47598">
    <property type="entry name" value="Ribbon-helix-helix"/>
    <property type="match status" value="1"/>
</dbReference>
<dbReference type="EMBL" id="AUZX01015795">
    <property type="protein sequence ID" value="EQD28064.1"/>
    <property type="molecule type" value="Genomic_DNA"/>
</dbReference>
<reference evidence="2" key="2">
    <citation type="journal article" date="2014" name="ISME J.">
        <title>Microbial stratification in low pH oxic and suboxic macroscopic growths along an acid mine drainage.</title>
        <authorList>
            <person name="Mendez-Garcia C."/>
            <person name="Mesa V."/>
            <person name="Sprenger R.R."/>
            <person name="Richter M."/>
            <person name="Diez M.S."/>
            <person name="Solano J."/>
            <person name="Bargiela R."/>
            <person name="Golyshina O.V."/>
            <person name="Manteca A."/>
            <person name="Ramos J.L."/>
            <person name="Gallego J.R."/>
            <person name="Llorente I."/>
            <person name="Martins Dos Santos V.A."/>
            <person name="Jensen O.N."/>
            <person name="Pelaez A.I."/>
            <person name="Sanchez J."/>
            <person name="Ferrer M."/>
        </authorList>
    </citation>
    <scope>NUCLEOTIDE SEQUENCE</scope>
</reference>
<dbReference type="PANTHER" id="PTHR35401:SF2">
    <property type="entry name" value="ABC-TYPE TRANSPORT SYSTEM"/>
    <property type="match status" value="1"/>
</dbReference>
<dbReference type="Pfam" id="PF08681">
    <property type="entry name" value="TacA1"/>
    <property type="match status" value="1"/>
</dbReference>